<evidence type="ECO:0000256" key="8">
    <source>
        <dbReference type="ARBA" id="ARBA00023157"/>
    </source>
</evidence>
<keyword evidence="1 10" id="KW-0645">Protease</keyword>
<evidence type="ECO:0000256" key="10">
    <source>
        <dbReference type="PROSITE-ProRule" id="PRU01211"/>
    </source>
</evidence>
<dbReference type="InterPro" id="IPR034035">
    <property type="entry name" value="Astacin-like_dom"/>
</dbReference>
<evidence type="ECO:0000256" key="4">
    <source>
        <dbReference type="ARBA" id="ARBA00022801"/>
    </source>
</evidence>
<keyword evidence="6 10" id="KW-0482">Metalloprotease</keyword>
<dbReference type="SMART" id="SM00235">
    <property type="entry name" value="ZnMc"/>
    <property type="match status" value="2"/>
</dbReference>
<reference evidence="13 14" key="1">
    <citation type="submission" date="2015-09" db="EMBL/GenBank/DDBJ databases">
        <title>Atta colombica WGS genome.</title>
        <authorList>
            <person name="Nygaard S."/>
            <person name="Hu H."/>
            <person name="Boomsma J."/>
            <person name="Zhang G."/>
        </authorList>
    </citation>
    <scope>NUCLEOTIDE SEQUENCE [LARGE SCALE GENOMIC DNA]</scope>
    <source>
        <strain evidence="13">Treedump-2</strain>
        <tissue evidence="13">Whole body</tissue>
    </source>
</reference>
<dbReference type="InterPro" id="IPR024079">
    <property type="entry name" value="MetalloPept_cat_dom_sf"/>
</dbReference>
<feature type="binding site" evidence="10">
    <location>
        <position position="193"/>
    </location>
    <ligand>
        <name>Zn(2+)</name>
        <dbReference type="ChEBI" id="CHEBI:29105"/>
        <note>catalytic</note>
    </ligand>
</feature>
<evidence type="ECO:0000256" key="1">
    <source>
        <dbReference type="ARBA" id="ARBA00022670"/>
    </source>
</evidence>
<evidence type="ECO:0000256" key="9">
    <source>
        <dbReference type="ARBA" id="ARBA00023180"/>
    </source>
</evidence>
<name>A0A151I556_9HYME</name>
<dbReference type="SUPFAM" id="SSF55486">
    <property type="entry name" value="Metalloproteases ('zincins'), catalytic domain"/>
    <property type="match status" value="2"/>
</dbReference>
<protein>
    <recommendedName>
        <fullName evidence="11">Metalloendopeptidase</fullName>
        <ecNumber evidence="11">3.4.24.-</ecNumber>
    </recommendedName>
</protein>
<feature type="domain" description="Peptidase M12A" evidence="12">
    <location>
        <begin position="381"/>
        <end position="577"/>
    </location>
</feature>
<dbReference type="CDD" id="cd04280">
    <property type="entry name" value="ZnMc_astacin_like"/>
    <property type="match status" value="2"/>
</dbReference>
<feature type="binding site" evidence="10">
    <location>
        <position position="189"/>
    </location>
    <ligand>
        <name>Zn(2+)</name>
        <dbReference type="ChEBI" id="CHEBI:29105"/>
        <note>catalytic</note>
    </ligand>
</feature>
<feature type="signal peptide" evidence="11">
    <location>
        <begin position="1"/>
        <end position="22"/>
    </location>
</feature>
<keyword evidence="2 10" id="KW-0479">Metal-binding</keyword>
<keyword evidence="4 10" id="KW-0378">Hydrolase</keyword>
<dbReference type="Pfam" id="PF01400">
    <property type="entry name" value="Astacin"/>
    <property type="match status" value="2"/>
</dbReference>
<dbReference type="PRINTS" id="PR00480">
    <property type="entry name" value="ASTACIN"/>
</dbReference>
<dbReference type="PANTHER" id="PTHR10127:SF780">
    <property type="entry name" value="METALLOENDOPEPTIDASE"/>
    <property type="match status" value="1"/>
</dbReference>
<dbReference type="STRING" id="520822.A0A151I556"/>
<evidence type="ECO:0000256" key="6">
    <source>
        <dbReference type="ARBA" id="ARBA00023049"/>
    </source>
</evidence>
<feature type="domain" description="Peptidase M12A" evidence="12">
    <location>
        <begin position="95"/>
        <end position="308"/>
    </location>
</feature>
<keyword evidence="3 11" id="KW-0732">Signal</keyword>
<dbReference type="GO" id="GO:0004222">
    <property type="term" value="F:metalloendopeptidase activity"/>
    <property type="evidence" value="ECO:0007669"/>
    <property type="project" value="UniProtKB-UniRule"/>
</dbReference>
<proteinExistence type="predicted"/>
<accession>A0A151I556</accession>
<feature type="active site" evidence="10">
    <location>
        <position position="475"/>
    </location>
</feature>
<dbReference type="Proteomes" id="UP000078540">
    <property type="component" value="Unassembled WGS sequence"/>
</dbReference>
<sequence length="581" mass="66271">MPCELLVTLVWMLLIVTSLTFAWPSFRRDIFDNAIDGPGGLIAHLQSFGSLLYRYPSNETGSKVAQWREDMDVNPEELGEYVEGDILFPSNIGRNGLAAVSARWPNGIIPFIISPYFNAQQQKVIYDAMDDYHKYTCIRFKPYTGEESDYVRITAGNTGCWSSVGRIGGRQDINLQVPGCLTQKGTVIHELMHAVGFLHEHSRYERDDYVDILWDNILNGHTYNFNKAPPEITHAFGVGYDYDSVMHYSSTAFSKNYQLKTIVPRQLNGGILDIIGGIFQGNSEIKLGQRQGFSKKDILKIRRMYRCGKRLPSAWMLVVLTTFVSAVPISDVEDTLQALIIPDNETGVKVSQWTVNMNINPEELGNYLEGDIMIAKSLTRNGVKDESLRWSNGVIPYVIMGNFDYEQLNLIHEAIKEYEKYTCIQLRPRTDEEDYVKFVSYNTGCWSYVGKIGGEQSINLQIPGCVTKKGTVIHEIMHATGFWHEHTRDDRDDYVTINWDNIEESSTRNFVKLSPNIIQDYDIPYDYNSVMHYSAYAFAKNPIIKTIIPKNPSAKIGQRDRLSESDYQKINKMYNCNVCIV</sequence>
<evidence type="ECO:0000256" key="2">
    <source>
        <dbReference type="ARBA" id="ARBA00022723"/>
    </source>
</evidence>
<feature type="binding site" evidence="10">
    <location>
        <position position="478"/>
    </location>
    <ligand>
        <name>Zn(2+)</name>
        <dbReference type="ChEBI" id="CHEBI:29105"/>
        <note>catalytic</note>
    </ligand>
</feature>
<dbReference type="GO" id="GO:0006508">
    <property type="term" value="P:proteolysis"/>
    <property type="evidence" value="ECO:0007669"/>
    <property type="project" value="UniProtKB-KW"/>
</dbReference>
<keyword evidence="5 10" id="KW-0862">Zinc</keyword>
<dbReference type="FunFam" id="3.40.390.10:FF:000015">
    <property type="entry name" value="Meprin A subunit"/>
    <property type="match status" value="2"/>
</dbReference>
<dbReference type="Gene3D" id="3.40.390.10">
    <property type="entry name" value="Collagenase (Catalytic Domain)"/>
    <property type="match status" value="2"/>
</dbReference>
<dbReference type="InterPro" id="IPR001506">
    <property type="entry name" value="Peptidase_M12A"/>
</dbReference>
<organism evidence="13 14">
    <name type="scientific">Atta colombica</name>
    <dbReference type="NCBI Taxonomy" id="520822"/>
    <lineage>
        <taxon>Eukaryota</taxon>
        <taxon>Metazoa</taxon>
        <taxon>Ecdysozoa</taxon>
        <taxon>Arthropoda</taxon>
        <taxon>Hexapoda</taxon>
        <taxon>Insecta</taxon>
        <taxon>Pterygota</taxon>
        <taxon>Neoptera</taxon>
        <taxon>Endopterygota</taxon>
        <taxon>Hymenoptera</taxon>
        <taxon>Apocrita</taxon>
        <taxon>Aculeata</taxon>
        <taxon>Formicoidea</taxon>
        <taxon>Formicidae</taxon>
        <taxon>Myrmicinae</taxon>
        <taxon>Atta</taxon>
    </lineage>
</organism>
<evidence type="ECO:0000256" key="11">
    <source>
        <dbReference type="RuleBase" id="RU361183"/>
    </source>
</evidence>
<evidence type="ECO:0000313" key="14">
    <source>
        <dbReference type="Proteomes" id="UP000078540"/>
    </source>
</evidence>
<keyword evidence="8" id="KW-1015">Disulfide bond</keyword>
<feature type="binding site" evidence="10">
    <location>
        <position position="474"/>
    </location>
    <ligand>
        <name>Zn(2+)</name>
        <dbReference type="ChEBI" id="CHEBI:29105"/>
        <note>catalytic</note>
    </ligand>
</feature>
<evidence type="ECO:0000256" key="3">
    <source>
        <dbReference type="ARBA" id="ARBA00022729"/>
    </source>
</evidence>
<feature type="chain" id="PRO_5007358756" description="Metalloendopeptidase" evidence="11">
    <location>
        <begin position="23"/>
        <end position="581"/>
    </location>
</feature>
<evidence type="ECO:0000256" key="5">
    <source>
        <dbReference type="ARBA" id="ARBA00022833"/>
    </source>
</evidence>
<dbReference type="EC" id="3.4.24.-" evidence="11"/>
<feature type="binding site" evidence="10">
    <location>
        <position position="199"/>
    </location>
    <ligand>
        <name>Zn(2+)</name>
        <dbReference type="ChEBI" id="CHEBI:29105"/>
        <note>catalytic</note>
    </ligand>
</feature>
<dbReference type="PROSITE" id="PS51864">
    <property type="entry name" value="ASTACIN"/>
    <property type="match status" value="2"/>
</dbReference>
<dbReference type="GO" id="GO:0008270">
    <property type="term" value="F:zinc ion binding"/>
    <property type="evidence" value="ECO:0007669"/>
    <property type="project" value="UniProtKB-UniRule"/>
</dbReference>
<feature type="binding site" evidence="10">
    <location>
        <position position="484"/>
    </location>
    <ligand>
        <name>Zn(2+)</name>
        <dbReference type="ChEBI" id="CHEBI:29105"/>
        <note>catalytic</note>
    </ligand>
</feature>
<feature type="active site" evidence="10">
    <location>
        <position position="190"/>
    </location>
</feature>
<dbReference type="EMBL" id="KQ976434">
    <property type="protein sequence ID" value="KYM87198.1"/>
    <property type="molecule type" value="Genomic_DNA"/>
</dbReference>
<dbReference type="InterPro" id="IPR006026">
    <property type="entry name" value="Peptidase_Metallo"/>
</dbReference>
<dbReference type="PANTHER" id="PTHR10127">
    <property type="entry name" value="DISCOIDIN, CUB, EGF, LAMININ , AND ZINC METALLOPROTEASE DOMAIN CONTAINING"/>
    <property type="match status" value="1"/>
</dbReference>
<keyword evidence="7" id="KW-0865">Zymogen</keyword>
<dbReference type="AlphaFoldDB" id="A0A151I556"/>
<evidence type="ECO:0000259" key="12">
    <source>
        <dbReference type="PROSITE" id="PS51864"/>
    </source>
</evidence>
<evidence type="ECO:0000256" key="7">
    <source>
        <dbReference type="ARBA" id="ARBA00023145"/>
    </source>
</evidence>
<evidence type="ECO:0000313" key="13">
    <source>
        <dbReference type="EMBL" id="KYM87198.1"/>
    </source>
</evidence>
<comment type="cofactor">
    <cofactor evidence="10 11">
        <name>Zn(2+)</name>
        <dbReference type="ChEBI" id="CHEBI:29105"/>
    </cofactor>
    <text evidence="10 11">Binds 1 zinc ion per subunit.</text>
</comment>
<comment type="caution">
    <text evidence="10">Lacks conserved residue(s) required for the propagation of feature annotation.</text>
</comment>
<keyword evidence="9" id="KW-0325">Glycoprotein</keyword>
<keyword evidence="14" id="KW-1185">Reference proteome</keyword>
<gene>
    <name evidence="13" type="ORF">ALC53_03610</name>
</gene>